<keyword evidence="3 6" id="KW-0731">Sigma factor</keyword>
<keyword evidence="2 6" id="KW-0805">Transcription regulation</keyword>
<keyword evidence="4 6" id="KW-0238">DNA-binding</keyword>
<evidence type="ECO:0000256" key="5">
    <source>
        <dbReference type="ARBA" id="ARBA00023163"/>
    </source>
</evidence>
<comment type="similarity">
    <text evidence="1 6">Belongs to the sigma-70 factor family. ECF subfamily.</text>
</comment>
<keyword evidence="5 6" id="KW-0804">Transcription</keyword>
<dbReference type="AlphaFoldDB" id="A0A1T5B2K2"/>
<evidence type="ECO:0000256" key="2">
    <source>
        <dbReference type="ARBA" id="ARBA00023015"/>
    </source>
</evidence>
<dbReference type="PANTHER" id="PTHR43133:SF25">
    <property type="entry name" value="RNA POLYMERASE SIGMA FACTOR RFAY-RELATED"/>
    <property type="match status" value="1"/>
</dbReference>
<dbReference type="Gene3D" id="1.10.10.10">
    <property type="entry name" value="Winged helix-like DNA-binding domain superfamily/Winged helix DNA-binding domain"/>
    <property type="match status" value="1"/>
</dbReference>
<evidence type="ECO:0000259" key="8">
    <source>
        <dbReference type="Pfam" id="PF08281"/>
    </source>
</evidence>
<dbReference type="SUPFAM" id="SSF88659">
    <property type="entry name" value="Sigma3 and sigma4 domains of RNA polymerase sigma factors"/>
    <property type="match status" value="1"/>
</dbReference>
<dbReference type="GO" id="GO:0016987">
    <property type="term" value="F:sigma factor activity"/>
    <property type="evidence" value="ECO:0007669"/>
    <property type="project" value="UniProtKB-KW"/>
</dbReference>
<dbReference type="Proteomes" id="UP000189818">
    <property type="component" value="Unassembled WGS sequence"/>
</dbReference>
<feature type="domain" description="RNA polymerase sigma factor 70 region 4 type 2" evidence="8">
    <location>
        <begin position="108"/>
        <end position="160"/>
    </location>
</feature>
<dbReference type="InterPro" id="IPR013325">
    <property type="entry name" value="RNA_pol_sigma_r2"/>
</dbReference>
<dbReference type="GO" id="GO:0006352">
    <property type="term" value="P:DNA-templated transcription initiation"/>
    <property type="evidence" value="ECO:0007669"/>
    <property type="project" value="InterPro"/>
</dbReference>
<evidence type="ECO:0000313" key="9">
    <source>
        <dbReference type="EMBL" id="SKB41476.1"/>
    </source>
</evidence>
<dbReference type="CDD" id="cd06171">
    <property type="entry name" value="Sigma70_r4"/>
    <property type="match status" value="1"/>
</dbReference>
<evidence type="ECO:0000256" key="1">
    <source>
        <dbReference type="ARBA" id="ARBA00010641"/>
    </source>
</evidence>
<dbReference type="Pfam" id="PF08281">
    <property type="entry name" value="Sigma70_r4_2"/>
    <property type="match status" value="1"/>
</dbReference>
<dbReference type="RefSeq" id="WP_235862607.1">
    <property type="nucleotide sequence ID" value="NZ_FUYM01000002.1"/>
</dbReference>
<protein>
    <recommendedName>
        <fullName evidence="6">RNA polymerase sigma factor</fullName>
    </recommendedName>
</protein>
<proteinExistence type="inferred from homology"/>
<dbReference type="PANTHER" id="PTHR43133">
    <property type="entry name" value="RNA POLYMERASE ECF-TYPE SIGMA FACTO"/>
    <property type="match status" value="1"/>
</dbReference>
<dbReference type="GO" id="GO:0003677">
    <property type="term" value="F:DNA binding"/>
    <property type="evidence" value="ECO:0007669"/>
    <property type="project" value="UniProtKB-KW"/>
</dbReference>
<evidence type="ECO:0000256" key="3">
    <source>
        <dbReference type="ARBA" id="ARBA00023082"/>
    </source>
</evidence>
<dbReference type="EMBL" id="FUYM01000002">
    <property type="protein sequence ID" value="SKB41476.1"/>
    <property type="molecule type" value="Genomic_DNA"/>
</dbReference>
<keyword evidence="10" id="KW-1185">Reference proteome</keyword>
<dbReference type="InterPro" id="IPR014284">
    <property type="entry name" value="RNA_pol_sigma-70_dom"/>
</dbReference>
<dbReference type="InterPro" id="IPR013324">
    <property type="entry name" value="RNA_pol_sigma_r3/r4-like"/>
</dbReference>
<dbReference type="InterPro" id="IPR000838">
    <property type="entry name" value="RNA_pol_sigma70_ECF_CS"/>
</dbReference>
<name>A0A1T5B2K2_9SPHN</name>
<evidence type="ECO:0000259" key="7">
    <source>
        <dbReference type="Pfam" id="PF04542"/>
    </source>
</evidence>
<dbReference type="InterPro" id="IPR039425">
    <property type="entry name" value="RNA_pol_sigma-70-like"/>
</dbReference>
<dbReference type="STRING" id="439228.SAMN06295920_102437"/>
<evidence type="ECO:0000313" key="10">
    <source>
        <dbReference type="Proteomes" id="UP000189818"/>
    </source>
</evidence>
<dbReference type="PROSITE" id="PS01063">
    <property type="entry name" value="SIGMA70_ECF"/>
    <property type="match status" value="1"/>
</dbReference>
<dbReference type="NCBIfam" id="TIGR02937">
    <property type="entry name" value="sigma70-ECF"/>
    <property type="match status" value="1"/>
</dbReference>
<accession>A0A1T5B2K2</accession>
<gene>
    <name evidence="9" type="ORF">SAMN06295920_102437</name>
</gene>
<dbReference type="InterPro" id="IPR036388">
    <property type="entry name" value="WH-like_DNA-bd_sf"/>
</dbReference>
<organism evidence="9 10">
    <name type="scientific">Rhizorhabdus histidinilytica</name>
    <dbReference type="NCBI Taxonomy" id="439228"/>
    <lineage>
        <taxon>Bacteria</taxon>
        <taxon>Pseudomonadati</taxon>
        <taxon>Pseudomonadota</taxon>
        <taxon>Alphaproteobacteria</taxon>
        <taxon>Sphingomonadales</taxon>
        <taxon>Sphingomonadaceae</taxon>
        <taxon>Rhizorhabdus</taxon>
    </lineage>
</organism>
<dbReference type="InterPro" id="IPR007627">
    <property type="entry name" value="RNA_pol_sigma70_r2"/>
</dbReference>
<evidence type="ECO:0000256" key="4">
    <source>
        <dbReference type="ARBA" id="ARBA00023125"/>
    </source>
</evidence>
<sequence length="180" mass="20178">MRIWGMSGWSSHEIERELPRLRGYARALTRDAVAADDLVQEALLRAYERASTYRPERSLRSWLLSILHNLFIDHKRREGSEQRRNARLSLLSEGLVAHGGQEQAVFLREIAARFEALPEEHRAVISLISVQGLSYHEAATTLGVPVGTVMSRLHRARAALREPQAAEAARLHVVGGKDAS</sequence>
<dbReference type="Gene3D" id="1.10.1740.10">
    <property type="match status" value="1"/>
</dbReference>
<evidence type="ECO:0000256" key="6">
    <source>
        <dbReference type="RuleBase" id="RU000716"/>
    </source>
</evidence>
<dbReference type="Pfam" id="PF04542">
    <property type="entry name" value="Sigma70_r2"/>
    <property type="match status" value="1"/>
</dbReference>
<reference evidence="10" key="1">
    <citation type="submission" date="2017-02" db="EMBL/GenBank/DDBJ databases">
        <authorList>
            <person name="Varghese N."/>
            <person name="Submissions S."/>
        </authorList>
    </citation>
    <scope>NUCLEOTIDE SEQUENCE [LARGE SCALE GENOMIC DNA]</scope>
    <source>
        <strain evidence="10">UM2</strain>
    </source>
</reference>
<feature type="domain" description="RNA polymerase sigma-70 region 2" evidence="7">
    <location>
        <begin position="14"/>
        <end position="79"/>
    </location>
</feature>
<dbReference type="SUPFAM" id="SSF88946">
    <property type="entry name" value="Sigma2 domain of RNA polymerase sigma factors"/>
    <property type="match status" value="1"/>
</dbReference>
<dbReference type="InterPro" id="IPR013249">
    <property type="entry name" value="RNA_pol_sigma70_r4_t2"/>
</dbReference>